<gene>
    <name evidence="1" type="ORF">B7P33_05685</name>
</gene>
<dbReference type="Pfam" id="PF13585">
    <property type="entry name" value="CHU_C"/>
    <property type="match status" value="1"/>
</dbReference>
<accession>A0A2A4G9L9</accession>
<dbReference type="InterPro" id="IPR026341">
    <property type="entry name" value="T9SS_type_B"/>
</dbReference>
<reference evidence="1 2" key="1">
    <citation type="submission" date="2017-04" db="EMBL/GenBank/DDBJ databases">
        <title>A new member of the family Flavobacteriaceae isolated from ascidians.</title>
        <authorList>
            <person name="Chen L."/>
        </authorList>
    </citation>
    <scope>NUCLEOTIDE SEQUENCE [LARGE SCALE GENOMIC DNA]</scope>
    <source>
        <strain evidence="1 2">HQA918</strain>
    </source>
</reference>
<evidence type="ECO:0000313" key="1">
    <source>
        <dbReference type="EMBL" id="PCE64664.1"/>
    </source>
</evidence>
<dbReference type="Proteomes" id="UP000219559">
    <property type="component" value="Unassembled WGS sequence"/>
</dbReference>
<dbReference type="NCBIfam" id="TIGR01451">
    <property type="entry name" value="B_ant_repeat"/>
    <property type="match status" value="1"/>
</dbReference>
<organism evidence="1 2">
    <name type="scientific">Sediminicola luteus</name>
    <dbReference type="NCBI Taxonomy" id="319238"/>
    <lineage>
        <taxon>Bacteria</taxon>
        <taxon>Pseudomonadati</taxon>
        <taxon>Bacteroidota</taxon>
        <taxon>Flavobacteriia</taxon>
        <taxon>Flavobacteriales</taxon>
        <taxon>Flavobacteriaceae</taxon>
        <taxon>Sediminicola</taxon>
    </lineage>
</organism>
<dbReference type="InterPro" id="IPR047589">
    <property type="entry name" value="DUF11_rpt"/>
</dbReference>
<dbReference type="InterPro" id="IPR025667">
    <property type="entry name" value="SprB_repeat"/>
</dbReference>
<sequence>MPIEPNLFLGIYTNAQKLHQLLLKTHSRTSSLLVTEPDSKVFDGPISHKGHFSNSNIKTHQGAIELKLNNHLQTLVTAITKFSASMKPSPNRYLLPLLFVLAFMGLTPIIHAQVGVPFTPRLVDDNIKVKGDLTILSNTILNTRVDRNNYYTDPSYNHPNTPGDNNSFNPNLAYDNMGTNNQNVPMAYIDIDGDASTFSSSSAELNAPTCSRVIYAGLYWGGTYPYNIGHPSDNRGTPIDANRDQPYESVKFKIPGGTYVDIGPGSDPIFEYERIYDENGDTDRDGNTDPGKQEVDLIHTPYLNYANVTHLLQTLGDNPNGEYTIANVVATQERKRGGNLGGWTMVIIYENPNLTSKYISTFDGFAAISNGNSVTFPFSGFRTLPAPLPVNAKIGVSAMEGDGPFVGPQMRFRADSSDPWTVISNSKNPSNNFFNSTITRFDQWVTDKNPASLNNLGWDTDLINLPNPANSVLPNDQTSAEINIRLLNGSGDITYLFLNTMSIDIIEPEVVVEKRVEDIAGNDITGAGVNLGQTLDYILNFQNRGNDDALNYYIRDVLPVNTSFVSADLTGAPGVTMTQNGNDIRFDVPNDLVEEGDPTYTIRLRVQIASNCTDFVDACSTVIENIAYSYYTGTLNTRPITDDPSVSDLSACGLATPGATNFLLDDLSACSFERDVELCGADVILDAGDGFTGYQWVRDLNGNDVVDPTDQVMNDGDPDGDPSTLLVTSPGTYIVSKTVPDPCLDLSEIINVSYFDSNQNNPIVDWFNAQNADADPTNDVQGEIVSCSIDGDLLPKIFLCGVGDSQEIALNFTTNPSVTWERMVPGSCADVGDDCANKNSACNWANVGTGSNYTVNNEGNYRVILTYANGCTSRYYFNAFQNNLNIDYTSQDIYCTTDGNITITNLGAGYAFQLVDITNNAILIPFQTGAGANSFDINTNGAYRVDVTQTDGSGTPIADACIFSTPDIGILNRQLQVDLVTTQATCNIGGAIAVQANNVRANYNYELYSIDPITSTRTLVDDETAQVDNNYTFNNLNPGQYEVVTTTQDGCSDTSVIDVTRVPDVTLSAVTTQDIGCNDGIITLTAGGGFANPNYFFAIWSKDGVSPYTTIADIPAAEYRITTNFQIAPGEGGDYVFVAVDANNCFALSNEVTINDNGTLNLDPTTINNPIGCTGTNSASITINHTGGLAPFAYSIDNGTTYQPNATFANLGAGTYTIRVTDASGCDVTDTITLTDPNPFTASAGISRDGTCTPNGASTVRFTNVEGGTLPYEFSFDGVNFSATRETELLPGNYVLTARDAGGCQIDIPLTVEGAPPVPVITPIIGYNCDGTGRVVLNNDQPTYDFTYEINGTTNTPPTSNTFDNLAPGNYTMTTRFTPTLPPTPSVLLADDFGSGPTIPNPYTNGYFYEPQIYDGIWSGSPHDSGHGNNRSVNDLEYTVTSSIVAPFGAWLNPSDHSTNGADPNGRYLVINVGNPNPGRAIYIKEIVDVIPNQNLRISFSAINLLRSWSGAADPNLTIEVRTPRAKNPDGSYATDGSGNQIIGTIVGTPVQTGNIPNNENWIDFEINIDPGANTELDFLIRTNQTAIGGNDIAIDDLLVEQLPEVCERTVDTPVTIEAGREFTTQITGFTNLSCNGANDGTITFQANNFDPVNGYYWRIDGGTWNNSTTASVTTPANLAAGNHSIEVQYAVNGLNGATADECPFTLNQNLTEPAALTLNAGINTPLTCSNGGAIIRVNSVLGGTAPYSYQLEDTSGTPIGAYGFVANGNNQIFNGLGAGEYVVRVRDANDCEVTDGSFTITNPVAPAFTVTPSSCYSGGSTASIAVNVTTVPGNGGFQFSLNGGPWITPSPANATNHTFTNLANGDYTIAVRDGFGCSTIDPVTYTINPQLTLSATAENISACAPTTDVNITASGGDGSYTYAMVADGAPAPAVGAFSATNPISVGVAGDYDVYVRDGAGCTAMYDLTVGQDAPIVITETLTHITCNGDSSGNISVSVAGGEAPYTYRFNGGSFTAITNYPNLTAGTYTVDVRDNNGCIVTETYTLTEPAALVAEAALSQNYSCLVDGEITVGGVTPTTGGSGNYQYSINGSPWTAASGTGTHTFTGLTNGNHTVRVRDAADTGCFISLPAITINPLPLRPTLTTSVTYNCDGTGNVDILPNDPSYTYSIDGGTTFQPGNSFSNLAVGTHNIVVNYGSDCTENSTVVIENGRAFDATVTASANIGCNGDTNGSITFEVANFGPNGYQYQINGGGFSAPTTTASTTINGLAAQAHTIEIQYLDATNTPVAGCDISINHTLTEPAALSVTAVETQAYTCLVAGAIYTANAAGGTPGYEYQLEDAANVAVPGFEFGANGGNTTFNLGAGTYYIRVRDQENCTALVAAPIVVVAPSNPVFTATPTACYSGANDAQIVINITSVGPGNGEFDVRIAGGPWMPLGAAVTTHTFGSLANGTYTVEVRDNFACTATQTVTISPLLTASINITDVSCSDGNISVTAAGGNGTLVYAIVPNGTAVVDGDFAAGNNSLTVTNAMAANNYDIYVRDNNGNAGYCEESILNQAINQAVPWEVSAIATDPNCNGGTGSIAINLTRPAAAPLTAADMAQIAPFTYEVQPAGGGAAVAIINSVAADSHNFPVIASGNYDIVVTDANGCVNTFPNVVITNPPALTADVETILPNTCDPASGFRFINVSAGLAGTLEYSPDGGANWYASPDFDNPPFSYTSGNAVMPSVRTVDGSGNTLCRLDMPQYILAFPLDDLDITISAVIVGCNDLQVTVQGNEGTAPYEYTYSEDPTNFNIATATWTNPPKGLADPHVFTGLTPGRTYVFYVRDNNGCVRQSNVNVNTLVSNPIDIVASVDPSCNGANNGSITYTLTEDVAQPNMRWQFYQVGNPVALSTSGIVPFNNTITINNLAPEDYYIVVTQVDGSNVDSCVSGSENSNVNELQPLTATVTATRDISCSQPGLIQVTNINGGGGGYTFELQDTSGTTIVAASGNNPIEVPTTEAGGNYQVVVRDQYGCASADIPVTIDRTNAPTLDAIAIDNCGPNTTVTVTASAGAAPSSAVFQYAMLPNGTAPTATDYVANGGVFTNVAAGNYDFYVIDGNGCSDMTTQQVFESLQATATLNRLLSCDPTTPEAGIDIAILAGSGSYEYEVTAPAGGNTIARTAVPGNTFTYDAAVAGSYDITIYENNGLIAPACQRNFTVIVPALVNPVFTLTHQDVSCNGGSDGQIIITETVNSVSPLTYVLMDTSNTPIAGATQVGNRFVNLPAGTYRIEGTGTNQCVLLPLPEITIGEPAVVSVDPAQITVTPFGCTTGNSAEPAVITVPIAALAGGSGTFTRYEFIDSSSSTIYDGPNNTVNIADLNGGIYTVNVYDDNGCLGTTTVTVNPFIELTIDPVVLTAPISCAGSDAEATLSFTQAIPGVIANIEYGIEGINGTAYPLTAQATGVFPGLDVGHYRAKVRYSQDGVRWCVTETTFEIEDPDTFSVDVATTDAVCFGANGSATFSIVDPIGGYAGNFDWEVFDLANASQATGDQTNTTVNLPAGAYYVIITQTNHPACNNRADFAIAEPAAALSATPVVTQITCTPGNDGVIEISNPVGGWGGYTYFVAPTTAPAPTFPGSFVATSRFDGLSADTYQVWIADSQGCIENLLPNITLIVPPAITANLQVNQANCTELDGEIEVNATTGGQGSNYSYQLQRSDIGAASFSNFRASQPNVVFSGLGNGDYQVVITDQWGCTTTTNSVTLFEEIVPSLTIDKLVDCSANPGGNITVTQTGGSGNFSYAIAPAAGIAQPTPGVFTGLTDGVNYTVTITDTDPANACNKTIAITLDPALNPLPAVNTFSDVSCNGANDGVIEVGVTDNGIGNYTFAIVSGDGSSVGSPILPSSNSNTTASFTGLRGTAAGIAYTIRATAANACYVDIVQVITEPDLMAYAGAPVVTEFGCSVGNTTDNATITVDPAAVSGGSGTYVRYEFRLGATVVQNGTNPVLTVTNTAGGTYDINIYDDAGCSVTTSATVLPFNELLAPTVAIDDRLSCANAGEDITITANESHPASGHTYTFTNINSGTSNATGLFTDLAEGTYVFEVANDITGCVTVVSHTVAPTPDFDIYLENVVEVVCHGDTGSFDIRLDGYAGAFDYNVYDTNNTPINSADDNLETSAVGQTGVVNVTVPAGVYRVEIIQNAYPQCTEESFVTIAGPAAPIVDNTVEIGNAGCTQDQGSFFIEPTGGEAPYTISINQTSGGSHSANSSGMVYAFTFEGLTPGNYDISITDSRGCTDASFSATIADIPPVSITLGAFTNLLDCIGDDNGTVSATALGGFGTLTYQLNRYDAASGSIISTSVPQASPIFNGLTEGNYTITVTDEAGCSAETVTHAIISEPTPMVAQLNRTQALTCANDLEMELTASGGTGPYTWSATGTPGSFVAMDFGNRHVFTGLSHGTYRYYVMDSNGCTAILSNEITEDEIRNLVVDIDTSAATLACSGDATAIISMRASEGMGNYSYSLFSDAARTVAVGPTNTDGRYTDLAAGTYYMRVNSGDCVWEDQLTIAEPTPLDYTEDFNNISCNGANDGSITVTLSGGSGGYQYAISPNLNQFDTVNTFTDLEPGDYTVIAQDVNGCFITREFTITQPETLTLAADAQDEICFGNNDGMIDLTITGGTAPYRTALNSNHEIDFTADQTVYDSLAPGTYVVFVRDANDCEMNMAVTIAPGANLNATVEPVYECNMGSVPTNALNIVLEDTSVAPNVMYAMDSTDPNDLQLLADFTNMPAGDHFLTIAHANGCTRTIDFTVESFEALTLQLENTGINEVTITAGGGNPDYTYYLDDQSEPLESNTFFIGSTDTYTVRVVDQNGCMTTSQIFMEFIDIEIPNFFTPNGDGENDRWVLRNTEVFPDIITIIYDRYGREIYKFGQQDNGWDGFYQTTEMPTGDYWYTIKLNGAEDDREFVGHFTLYR</sequence>
<protein>
    <submittedName>
        <fullName evidence="1">Uncharacterized protein</fullName>
    </submittedName>
</protein>
<evidence type="ECO:0000313" key="2">
    <source>
        <dbReference type="Proteomes" id="UP000219559"/>
    </source>
</evidence>
<comment type="caution">
    <text evidence="1">The sequence shown here is derived from an EMBL/GenBank/DDBJ whole genome shotgun (WGS) entry which is preliminary data.</text>
</comment>
<dbReference type="EMBL" id="NBWU01000002">
    <property type="protein sequence ID" value="PCE64664.1"/>
    <property type="molecule type" value="Genomic_DNA"/>
</dbReference>
<dbReference type="Gene3D" id="2.60.40.740">
    <property type="match status" value="1"/>
</dbReference>
<name>A0A2A4G9L9_9FLAO</name>
<proteinExistence type="predicted"/>
<dbReference type="Pfam" id="PF13573">
    <property type="entry name" value="SprB"/>
    <property type="match status" value="6"/>
</dbReference>
<keyword evidence="2" id="KW-1185">Reference proteome</keyword>
<dbReference type="NCBIfam" id="TIGR04131">
    <property type="entry name" value="Bac_Flav_CTERM"/>
    <property type="match status" value="1"/>
</dbReference>